<evidence type="ECO:0000256" key="2">
    <source>
        <dbReference type="ARBA" id="ARBA00010446"/>
    </source>
</evidence>
<dbReference type="GO" id="GO:0009277">
    <property type="term" value="C:fungal-type cell wall"/>
    <property type="evidence" value="ECO:0007669"/>
    <property type="project" value="InterPro"/>
</dbReference>
<dbReference type="GeneID" id="85361620"/>
<keyword evidence="3 8" id="KW-0134">Cell wall</keyword>
<evidence type="ECO:0000313" key="9">
    <source>
        <dbReference type="EMBL" id="KAK0447419.1"/>
    </source>
</evidence>
<comment type="subcellular location">
    <subcellularLocation>
        <location evidence="1 8">Secreted</location>
        <location evidence="1 8">Cell wall</location>
    </subcellularLocation>
</comment>
<comment type="caution">
    <text evidence="9">The sequence shown here is derived from an EMBL/GenBank/DDBJ whole genome shotgun (WGS) entry which is preliminary data.</text>
</comment>
<dbReference type="CDD" id="cd23507">
    <property type="entry name" value="hydrophobin_I"/>
    <property type="match status" value="1"/>
</dbReference>
<evidence type="ECO:0000256" key="3">
    <source>
        <dbReference type="ARBA" id="ARBA00022512"/>
    </source>
</evidence>
<feature type="chain" id="PRO_5041485865" description="Hydrophobin" evidence="8">
    <location>
        <begin position="23"/>
        <end position="135"/>
    </location>
</feature>
<dbReference type="Proteomes" id="UP001175211">
    <property type="component" value="Unassembled WGS sequence"/>
</dbReference>
<proteinExistence type="inferred from homology"/>
<dbReference type="GO" id="GO:0005199">
    <property type="term" value="F:structural constituent of cell wall"/>
    <property type="evidence" value="ECO:0007669"/>
    <property type="project" value="InterPro"/>
</dbReference>
<reference evidence="9" key="1">
    <citation type="submission" date="2023-06" db="EMBL/GenBank/DDBJ databases">
        <authorList>
            <consortium name="Lawrence Berkeley National Laboratory"/>
            <person name="Ahrendt S."/>
            <person name="Sahu N."/>
            <person name="Indic B."/>
            <person name="Wong-Bajracharya J."/>
            <person name="Merenyi Z."/>
            <person name="Ke H.-M."/>
            <person name="Monk M."/>
            <person name="Kocsube S."/>
            <person name="Drula E."/>
            <person name="Lipzen A."/>
            <person name="Balint B."/>
            <person name="Henrissat B."/>
            <person name="Andreopoulos B."/>
            <person name="Martin F.M."/>
            <person name="Harder C.B."/>
            <person name="Rigling D."/>
            <person name="Ford K.L."/>
            <person name="Foster G.D."/>
            <person name="Pangilinan J."/>
            <person name="Papanicolaou A."/>
            <person name="Barry K."/>
            <person name="LaButti K."/>
            <person name="Viragh M."/>
            <person name="Koriabine M."/>
            <person name="Yan M."/>
            <person name="Riley R."/>
            <person name="Champramary S."/>
            <person name="Plett K.L."/>
            <person name="Tsai I.J."/>
            <person name="Slot J."/>
            <person name="Sipos G."/>
            <person name="Plett J."/>
            <person name="Nagy L.G."/>
            <person name="Grigoriev I.V."/>
        </authorList>
    </citation>
    <scope>NUCLEOTIDE SEQUENCE</scope>
    <source>
        <strain evidence="9">CCBAS 213</strain>
    </source>
</reference>
<dbReference type="AlphaFoldDB" id="A0AA39JRI6"/>
<evidence type="ECO:0000256" key="8">
    <source>
        <dbReference type="RuleBase" id="RU365009"/>
    </source>
</evidence>
<keyword evidence="10" id="KW-1185">Reference proteome</keyword>
<sequence>MFARTFTSIIFVFAVFATFVAAGCTPTTTTKTVTSTVSTTATITATPIPASQCSTANMQCCDALERADSTPVGVILGLLGVVLQDLEALIGITCSPIDIIGIGQGAQCANQAVCCQNNTFNGLIAIGCVPIIIQL</sequence>
<evidence type="ECO:0000256" key="5">
    <source>
        <dbReference type="ARBA" id="ARBA00023157"/>
    </source>
</evidence>
<evidence type="ECO:0000313" key="10">
    <source>
        <dbReference type="Proteomes" id="UP001175211"/>
    </source>
</evidence>
<keyword evidence="8" id="KW-0732">Signal</keyword>
<gene>
    <name evidence="9" type="ORF">EV420DRAFT_1647745</name>
</gene>
<protein>
    <recommendedName>
        <fullName evidence="8">Hydrophobin</fullName>
    </recommendedName>
</protein>
<dbReference type="Pfam" id="PF01185">
    <property type="entry name" value="Hydrophobin"/>
    <property type="match status" value="1"/>
</dbReference>
<comment type="subunit">
    <text evidence="7">Self-assembles to form functional amyloid fibrils called rodlets. Self-assembly into fibrillar rodlets occurs spontaneously at hydrophobic:hydrophilic interfaces and the rodlets further associate laterally to form amphipathic monolayers.</text>
</comment>
<keyword evidence="4 8" id="KW-0964">Secreted</keyword>
<evidence type="ECO:0000256" key="7">
    <source>
        <dbReference type="ARBA" id="ARBA00093546"/>
    </source>
</evidence>
<dbReference type="RefSeq" id="XP_060326140.1">
    <property type="nucleotide sequence ID" value="XM_060478072.1"/>
</dbReference>
<name>A0AA39JRI6_ARMTA</name>
<accession>A0AA39JRI6</accession>
<evidence type="ECO:0000256" key="6">
    <source>
        <dbReference type="ARBA" id="ARBA00023180"/>
    </source>
</evidence>
<evidence type="ECO:0000256" key="4">
    <source>
        <dbReference type="ARBA" id="ARBA00022525"/>
    </source>
</evidence>
<dbReference type="EMBL" id="JAUEPS010000044">
    <property type="protein sequence ID" value="KAK0447419.1"/>
    <property type="molecule type" value="Genomic_DNA"/>
</dbReference>
<organism evidence="9 10">
    <name type="scientific">Armillaria tabescens</name>
    <name type="common">Ringless honey mushroom</name>
    <name type="synonym">Agaricus tabescens</name>
    <dbReference type="NCBI Taxonomy" id="1929756"/>
    <lineage>
        <taxon>Eukaryota</taxon>
        <taxon>Fungi</taxon>
        <taxon>Dikarya</taxon>
        <taxon>Basidiomycota</taxon>
        <taxon>Agaricomycotina</taxon>
        <taxon>Agaricomycetes</taxon>
        <taxon>Agaricomycetidae</taxon>
        <taxon>Agaricales</taxon>
        <taxon>Marasmiineae</taxon>
        <taxon>Physalacriaceae</taxon>
        <taxon>Desarmillaria</taxon>
    </lineage>
</organism>
<comment type="similarity">
    <text evidence="2 8">Belongs to the fungal hydrophobin family.</text>
</comment>
<evidence type="ECO:0000256" key="1">
    <source>
        <dbReference type="ARBA" id="ARBA00004191"/>
    </source>
</evidence>
<dbReference type="InterPro" id="IPR001338">
    <property type="entry name" value="Class_I_Hydrophobin"/>
</dbReference>
<dbReference type="SMART" id="SM00075">
    <property type="entry name" value="HYDRO"/>
    <property type="match status" value="1"/>
</dbReference>
<dbReference type="PROSITE" id="PS51257">
    <property type="entry name" value="PROKAR_LIPOPROTEIN"/>
    <property type="match status" value="1"/>
</dbReference>
<keyword evidence="6" id="KW-0325">Glycoprotein</keyword>
<keyword evidence="5 8" id="KW-1015">Disulfide bond</keyword>
<feature type="signal peptide" evidence="8">
    <location>
        <begin position="1"/>
        <end position="22"/>
    </location>
</feature>